<dbReference type="InterPro" id="IPR051208">
    <property type="entry name" value="Class-I_Fumarase/Tartrate_DH"/>
</dbReference>
<keyword evidence="2" id="KW-0004">4Fe-4S</keyword>
<organism evidence="9 10">
    <name type="scientific">Archaeoglobus fulgidus DSM 8774</name>
    <dbReference type="NCBI Taxonomy" id="1344584"/>
    <lineage>
        <taxon>Archaea</taxon>
        <taxon>Methanobacteriati</taxon>
        <taxon>Methanobacteriota</taxon>
        <taxon>Archaeoglobi</taxon>
        <taxon>Archaeoglobales</taxon>
        <taxon>Archaeoglobaceae</taxon>
        <taxon>Archaeoglobus</taxon>
    </lineage>
</organism>
<dbReference type="GO" id="GO:0046872">
    <property type="term" value="F:metal ion binding"/>
    <property type="evidence" value="ECO:0007669"/>
    <property type="project" value="UniProtKB-KW"/>
</dbReference>
<dbReference type="NCBIfam" id="TIGR00722">
    <property type="entry name" value="ttdA_fumA_fumB"/>
    <property type="match status" value="1"/>
</dbReference>
<sequence>MEFDAVVNAVVDALKRAHTELPPDVLEAIKRAYGEEENEIARKNLEAILKNIEAAKKLGVPMCQDTGIPVFFVEVGRELCLDFDLKEAIVEGVRKATAEIPLRPNAVHPITRENSGDNTGLGIPQINVELVKGDELRMVVMPKGAGSENVSALKMMLPTQVDKIKDFVVETVKNAGGKPCPPIFVGVGVGSTFDGAAKLAKKALLRNVLEMNDFELELLEAVNELGIGAMGLGGKYTALAVLVEFGHCHTASLPVAVNIQCWANRRAEVVLR</sequence>
<dbReference type="GeneID" id="24794704"/>
<keyword evidence="4" id="KW-0408">Iron</keyword>
<dbReference type="PANTHER" id="PTHR30389">
    <property type="entry name" value="FUMARATE HYDRATASE-RELATED"/>
    <property type="match status" value="1"/>
</dbReference>
<evidence type="ECO:0000256" key="6">
    <source>
        <dbReference type="ARBA" id="ARBA00023239"/>
    </source>
</evidence>
<dbReference type="EC" id="4.2.1.2" evidence="9"/>
<evidence type="ECO:0000313" key="9">
    <source>
        <dbReference type="EMBL" id="AIG97975.1"/>
    </source>
</evidence>
<feature type="domain" description="Fe-S hydro-lyase tartrate dehydratase alpha-type catalytic" evidence="8">
    <location>
        <begin position="8"/>
        <end position="269"/>
    </location>
</feature>
<gene>
    <name evidence="9" type="ORF">AFULGI_00011960</name>
</gene>
<dbReference type="GO" id="GO:0051539">
    <property type="term" value="F:4 iron, 4 sulfur cluster binding"/>
    <property type="evidence" value="ECO:0007669"/>
    <property type="project" value="UniProtKB-KW"/>
</dbReference>
<keyword evidence="5" id="KW-0411">Iron-sulfur</keyword>
<evidence type="ECO:0000256" key="4">
    <source>
        <dbReference type="ARBA" id="ARBA00023004"/>
    </source>
</evidence>
<evidence type="ECO:0000256" key="5">
    <source>
        <dbReference type="ARBA" id="ARBA00023014"/>
    </source>
</evidence>
<dbReference type="AlphaFoldDB" id="A0A075WC34"/>
<dbReference type="RefSeq" id="WP_048095535.1">
    <property type="nucleotide sequence ID" value="NZ_CP006577.1"/>
</dbReference>
<dbReference type="KEGG" id="afg:AFULGI_00011960"/>
<dbReference type="EMBL" id="CP006577">
    <property type="protein sequence ID" value="AIG97975.1"/>
    <property type="molecule type" value="Genomic_DNA"/>
</dbReference>
<reference evidence="9 10" key="1">
    <citation type="submission" date="2013-07" db="EMBL/GenBank/DDBJ databases">
        <title>Genome of Archaeoglobus fulgidus.</title>
        <authorList>
            <person name="Fiebig A."/>
            <person name="Birkeland N.-K."/>
        </authorList>
    </citation>
    <scope>NUCLEOTIDE SEQUENCE [LARGE SCALE GENOMIC DNA]</scope>
    <source>
        <strain evidence="9 10">DSM 8774</strain>
    </source>
</reference>
<dbReference type="Pfam" id="PF05681">
    <property type="entry name" value="Fumerase"/>
    <property type="match status" value="1"/>
</dbReference>
<protein>
    <submittedName>
        <fullName evidence="9">Hydro-lyase, Fe-S type, tartrate/fumarate subfamily, alpha region</fullName>
        <ecNumber evidence="9">4.2.1.2</ecNumber>
    </submittedName>
</protein>
<evidence type="ECO:0000256" key="2">
    <source>
        <dbReference type="ARBA" id="ARBA00022485"/>
    </source>
</evidence>
<evidence type="ECO:0000256" key="7">
    <source>
        <dbReference type="SAM" id="Coils"/>
    </source>
</evidence>
<name>A0A075WC34_ARCFL</name>
<dbReference type="InterPro" id="IPR004646">
    <property type="entry name" value="Fe-S_hydro-lyase_TtdA-typ_cat"/>
</dbReference>
<dbReference type="Proteomes" id="UP000028501">
    <property type="component" value="Chromosome"/>
</dbReference>
<keyword evidence="7" id="KW-0175">Coiled coil</keyword>
<evidence type="ECO:0000313" key="10">
    <source>
        <dbReference type="Proteomes" id="UP000028501"/>
    </source>
</evidence>
<proteinExistence type="inferred from homology"/>
<dbReference type="GO" id="GO:0004333">
    <property type="term" value="F:fumarate hydratase activity"/>
    <property type="evidence" value="ECO:0007669"/>
    <property type="project" value="UniProtKB-EC"/>
</dbReference>
<evidence type="ECO:0000256" key="3">
    <source>
        <dbReference type="ARBA" id="ARBA00022723"/>
    </source>
</evidence>
<comment type="similarity">
    <text evidence="1">Belongs to the class-I fumarase family.</text>
</comment>
<keyword evidence="6 9" id="KW-0456">Lyase</keyword>
<feature type="coiled-coil region" evidence="7">
    <location>
        <begin position="26"/>
        <end position="58"/>
    </location>
</feature>
<dbReference type="HOGENOM" id="CLU_041245_0_0_2"/>
<dbReference type="NCBIfam" id="NF004885">
    <property type="entry name" value="PRK06246.1"/>
    <property type="match status" value="1"/>
</dbReference>
<keyword evidence="3" id="KW-0479">Metal-binding</keyword>
<accession>A0A075WC34</accession>
<evidence type="ECO:0000256" key="1">
    <source>
        <dbReference type="ARBA" id="ARBA00008876"/>
    </source>
</evidence>
<evidence type="ECO:0000259" key="8">
    <source>
        <dbReference type="Pfam" id="PF05681"/>
    </source>
</evidence>
<dbReference type="PANTHER" id="PTHR30389:SF17">
    <property type="entry name" value="L(+)-TARTRATE DEHYDRATASE SUBUNIT ALPHA-RELATED"/>
    <property type="match status" value="1"/>
</dbReference>